<reference evidence="2" key="2">
    <citation type="submission" date="2023-04" db="EMBL/GenBank/DDBJ databases">
        <authorList>
            <person name="Bruccoleri R.E."/>
            <person name="Oakeley E.J."/>
            <person name="Faust A.-M."/>
            <person name="Dessus-Babus S."/>
            <person name="Altorfer M."/>
            <person name="Burckhardt D."/>
            <person name="Oertli M."/>
            <person name="Naumann U."/>
            <person name="Petersen F."/>
            <person name="Wong J."/>
        </authorList>
    </citation>
    <scope>NUCLEOTIDE SEQUENCE</scope>
    <source>
        <strain evidence="2">GSM-AAB239-AS_SAM_17_03QT</strain>
        <tissue evidence="2">Leaf</tissue>
    </source>
</reference>
<evidence type="ECO:0000256" key="1">
    <source>
        <dbReference type="SAM" id="MobiDB-lite"/>
    </source>
</evidence>
<accession>A0AAX6G609</accession>
<comment type="caution">
    <text evidence="2">The sequence shown here is derived from an EMBL/GenBank/DDBJ whole genome shotgun (WGS) entry which is preliminary data.</text>
</comment>
<protein>
    <submittedName>
        <fullName evidence="2">Splicing factor PWI domain-containing protein isoform X1</fullName>
    </submittedName>
</protein>
<name>A0AAX6G609_IRIPA</name>
<evidence type="ECO:0000313" key="3">
    <source>
        <dbReference type="Proteomes" id="UP001140949"/>
    </source>
</evidence>
<organism evidence="2 3">
    <name type="scientific">Iris pallida</name>
    <name type="common">Sweet iris</name>
    <dbReference type="NCBI Taxonomy" id="29817"/>
    <lineage>
        <taxon>Eukaryota</taxon>
        <taxon>Viridiplantae</taxon>
        <taxon>Streptophyta</taxon>
        <taxon>Embryophyta</taxon>
        <taxon>Tracheophyta</taxon>
        <taxon>Spermatophyta</taxon>
        <taxon>Magnoliopsida</taxon>
        <taxon>Liliopsida</taxon>
        <taxon>Asparagales</taxon>
        <taxon>Iridaceae</taxon>
        <taxon>Iridoideae</taxon>
        <taxon>Irideae</taxon>
        <taxon>Iris</taxon>
    </lineage>
</organism>
<sequence>MSLSQNPRSLSQNSQVSSLSLTFPISLSVVKNSQKPTLNLISLSLWEKPQTETPFPRARAAPPRDLPDRAPPRPSAAVQRVRRPPASAASRERRLRAAPLCPAPGGAPPRARSSRGHPRCPPPSRGRRPPLPAGRTPTPSAASRRCCPARPFPAVAASRGSLLSPSAFPLSVDSRRCSGLRPAADLVRISFPRFFPRLPANENWNSKSYLTSSSVPICSSSQTKFKASNTEDDELYYNSYYDPVLYPVTIPEPSPEDADPEATEPDC</sequence>
<dbReference type="Proteomes" id="UP001140949">
    <property type="component" value="Unassembled WGS sequence"/>
</dbReference>
<dbReference type="EMBL" id="JANAVB010022597">
    <property type="protein sequence ID" value="KAJ6823775.1"/>
    <property type="molecule type" value="Genomic_DNA"/>
</dbReference>
<reference evidence="2" key="1">
    <citation type="journal article" date="2023" name="GigaByte">
        <title>Genome assembly of the bearded iris, Iris pallida Lam.</title>
        <authorList>
            <person name="Bruccoleri R.E."/>
            <person name="Oakeley E.J."/>
            <person name="Faust A.M.E."/>
            <person name="Altorfer M."/>
            <person name="Dessus-Babus S."/>
            <person name="Burckhardt D."/>
            <person name="Oertli M."/>
            <person name="Naumann U."/>
            <person name="Petersen F."/>
            <person name="Wong J."/>
        </authorList>
    </citation>
    <scope>NUCLEOTIDE SEQUENCE</scope>
    <source>
        <strain evidence="2">GSM-AAB239-AS_SAM_17_03QT</strain>
    </source>
</reference>
<feature type="compositionally biased region" description="Low complexity" evidence="1">
    <location>
        <begin position="54"/>
        <end position="63"/>
    </location>
</feature>
<dbReference type="AlphaFoldDB" id="A0AAX6G609"/>
<feature type="compositionally biased region" description="Pro residues" evidence="1">
    <location>
        <begin position="119"/>
        <end position="132"/>
    </location>
</feature>
<evidence type="ECO:0000313" key="2">
    <source>
        <dbReference type="EMBL" id="KAJ6823775.1"/>
    </source>
</evidence>
<proteinExistence type="predicted"/>
<gene>
    <name evidence="2" type="ORF">M6B38_128915</name>
</gene>
<feature type="region of interest" description="Disordered" evidence="1">
    <location>
        <begin position="51"/>
        <end position="146"/>
    </location>
</feature>
<keyword evidence="3" id="KW-1185">Reference proteome</keyword>
<feature type="compositionally biased region" description="Low complexity" evidence="1">
    <location>
        <begin position="75"/>
        <end position="89"/>
    </location>
</feature>